<evidence type="ECO:0000313" key="3">
    <source>
        <dbReference type="EMBL" id="QKH22906.1"/>
    </source>
</evidence>
<keyword evidence="3" id="KW-0614">Plasmid</keyword>
<evidence type="ECO:0000313" key="1">
    <source>
        <dbReference type="EMBL" id="AJG74212.1"/>
    </source>
</evidence>
<gene>
    <name evidence="1" type="ORF">BF38_6090</name>
    <name evidence="2" type="ORF">FO599_00500</name>
    <name evidence="3" type="ORF">FOC89_02695</name>
</gene>
<evidence type="ECO:0000313" key="2">
    <source>
        <dbReference type="EMBL" id="MDR4174608.1"/>
    </source>
</evidence>
<reference evidence="3 5" key="3">
    <citation type="submission" date="2020-05" db="EMBL/GenBank/DDBJ databases">
        <title>FDA dAtabase for Regulatory Grade micrObial Sequences (FDA-ARGOS): Supporting development and validation of Infectious Disease Dx tests.</title>
        <authorList>
            <person name="Nelson B."/>
            <person name="Plummer A."/>
            <person name="Tallon L."/>
            <person name="Sadzewicz L."/>
            <person name="Zhao X."/>
            <person name="Vavikolanu K."/>
            <person name="Mehta A."/>
            <person name="Aluvathingal J."/>
            <person name="Nadendla S."/>
            <person name="Myers T."/>
            <person name="Yan Y."/>
            <person name="Sichtig H."/>
        </authorList>
    </citation>
    <scope>NUCLEOTIDE SEQUENCE [LARGE SCALE GENOMIC DNA]</scope>
    <source>
        <strain evidence="3 5">FDAARGOS_795</strain>
        <plasmid evidence="3 5">unnamed3</plasmid>
    </source>
</reference>
<name>A0A0B5NLJ8_BACTU</name>
<evidence type="ECO:0000313" key="4">
    <source>
        <dbReference type="Proteomes" id="UP000031876"/>
    </source>
</evidence>
<evidence type="ECO:0000313" key="5">
    <source>
        <dbReference type="Proteomes" id="UP000501107"/>
    </source>
</evidence>
<accession>A0A0B5NLJ8</accession>
<dbReference type="Proteomes" id="UP000031876">
    <property type="component" value="Plasmid 2"/>
</dbReference>
<organism evidence="3 5">
    <name type="scientific">Bacillus thuringiensis</name>
    <dbReference type="NCBI Taxonomy" id="1428"/>
    <lineage>
        <taxon>Bacteria</taxon>
        <taxon>Bacillati</taxon>
        <taxon>Bacillota</taxon>
        <taxon>Bacilli</taxon>
        <taxon>Bacillales</taxon>
        <taxon>Bacillaceae</taxon>
        <taxon>Bacillus</taxon>
        <taxon>Bacillus cereus group</taxon>
    </lineage>
</organism>
<geneLocation type="plasmid" evidence="3 5">
    <name>unnamed3</name>
</geneLocation>
<dbReference type="KEGG" id="btw:BF38_6090"/>
<sequence length="85" mass="10407">MRRSRTFSTVKEFRKEYDNMRIDILKRHNITDPSKARLKNAMRLYQTFNNQWTPITMKKSDMENRIKMYEDIPDRQACFMLEALV</sequence>
<dbReference type="EMBL" id="CP053979">
    <property type="protein sequence ID" value="QKH22906.1"/>
    <property type="molecule type" value="Genomic_DNA"/>
</dbReference>
<proteinExistence type="predicted"/>
<dbReference type="RefSeq" id="WP_001254704.1">
    <property type="nucleotide sequence ID" value="NZ_CP009334.1"/>
</dbReference>
<dbReference type="EMBL" id="VKQN01000001">
    <property type="protein sequence ID" value="MDR4174608.1"/>
    <property type="molecule type" value="Genomic_DNA"/>
</dbReference>
<dbReference type="EMBL" id="CP009334">
    <property type="protein sequence ID" value="AJG74212.1"/>
    <property type="molecule type" value="Genomic_DNA"/>
</dbReference>
<protein>
    <submittedName>
        <fullName evidence="3">Uncharacterized protein</fullName>
    </submittedName>
</protein>
<dbReference type="AlphaFoldDB" id="A0A0B5NLJ8"/>
<reference evidence="1 4" key="1">
    <citation type="journal article" date="2015" name="Genome Announc.">
        <title>Complete genome sequences for 35 biothreat assay-relevant bacillus species.</title>
        <authorList>
            <person name="Johnson S.L."/>
            <person name="Daligault H.E."/>
            <person name="Davenport K.W."/>
            <person name="Jaissle J."/>
            <person name="Frey K.G."/>
            <person name="Ladner J.T."/>
            <person name="Broomall S.M."/>
            <person name="Bishop-Lilly K.A."/>
            <person name="Bruce D.C."/>
            <person name="Gibbons H.S."/>
            <person name="Coyne S.R."/>
            <person name="Lo C.C."/>
            <person name="Meincke L."/>
            <person name="Munk A.C."/>
            <person name="Koroleva G.I."/>
            <person name="Rosenzweig C.N."/>
            <person name="Palacios G.F."/>
            <person name="Redden C.L."/>
            <person name="Minogue T.D."/>
            <person name="Chain P.S."/>
        </authorList>
    </citation>
    <scope>NUCLEOTIDE SEQUENCE [LARGE SCALE GENOMIC DNA]</scope>
    <source>
        <strain evidence="1 4">HD1011</strain>
        <plasmid evidence="1 4">2</plasmid>
    </source>
</reference>
<dbReference type="Proteomes" id="UP001181533">
    <property type="component" value="Unassembled WGS sequence"/>
</dbReference>
<geneLocation type="plasmid" evidence="1 4">
    <name>2</name>
</geneLocation>
<dbReference type="Proteomes" id="UP000501107">
    <property type="component" value="Plasmid unnamed3"/>
</dbReference>
<reference evidence="2" key="2">
    <citation type="submission" date="2019-07" db="EMBL/GenBank/DDBJ databases">
        <title>Phylogenomic Reclassification of ATCC Bacillus Strains and Various Taxa within the Genus Bacillus.</title>
        <authorList>
            <person name="Riojas M.A."/>
            <person name="Frank A.M."/>
            <person name="Fenn S.L."/>
            <person name="King S.P."/>
            <person name="Brower S.M."/>
            <person name="Hazbon M.H."/>
        </authorList>
    </citation>
    <scope>NUCLEOTIDE SEQUENCE</scope>
    <source>
        <strain evidence="2">ATCC 35646</strain>
    </source>
</reference>